<accession>A0A327RUC5</accession>
<dbReference type="GO" id="GO:0006826">
    <property type="term" value="P:iron ion transport"/>
    <property type="evidence" value="ECO:0007669"/>
    <property type="project" value="UniProtKB-KW"/>
</dbReference>
<dbReference type="InterPro" id="IPR023996">
    <property type="entry name" value="TonB-dep_OMP_SusC/RagA"/>
</dbReference>
<dbReference type="Pfam" id="PF00593">
    <property type="entry name" value="TonB_dep_Rec_b-barrel"/>
    <property type="match status" value="1"/>
</dbReference>
<dbReference type="NCBIfam" id="TIGR04056">
    <property type="entry name" value="OMP_RagA_SusC"/>
    <property type="match status" value="1"/>
</dbReference>
<dbReference type="InterPro" id="IPR036942">
    <property type="entry name" value="Beta-barrel_TonB_sf"/>
</dbReference>
<comment type="subcellular location">
    <subcellularLocation>
        <location evidence="1 11">Cell outer membrane</location>
        <topology evidence="1 11">Multi-pass membrane protein</topology>
    </subcellularLocation>
</comment>
<dbReference type="Gene3D" id="2.60.40.1120">
    <property type="entry name" value="Carboxypeptidase-like, regulatory domain"/>
    <property type="match status" value="1"/>
</dbReference>
<dbReference type="AlphaFoldDB" id="A0A327RUC5"/>
<keyword evidence="10 11" id="KW-0998">Cell outer membrane</keyword>
<dbReference type="PANTHER" id="PTHR32552:SF81">
    <property type="entry name" value="TONB-DEPENDENT OUTER MEMBRANE RECEPTOR"/>
    <property type="match status" value="1"/>
</dbReference>
<sequence>MNQGYKILFLLAFFTFNVYAQEKKITGIVSDDTGMPLPGVNIVVDGTTRGAQTDFDGNYSITVNVGDILTFSYIGFKSQKITIGTTIVVNVTMQTDASELDEVVVTALGIKRKPKELPYATAMIKQEDLVQAAPVDITTALAGKASGLNINISDNGVNPNSSIVLRAFNSLTGNNGALIVVDGVPQAQNSISSLNANDVESVNILKGASSVTLYGSAGSNGAIIITTKRGQKNEKINIDFNSSVTFENVKYFPKVQTQFGSGSTEGFEYNPDENESWGPRYDGLPRRVGPILSDGTYQVLPYAPVKDNKKNFFVTGLTQQNAISLSGGDANSTYFFSAQHVDRSGVTPNDTYIRDNLRFNASRKYGKLETTTSVSFFQDKTNVAGESPQDGSFYRILLNTPGHIPLTNYKNWRTDKFATPDTYYNAYFKNPYQIIDQNRNTSRSNRLQAITKLDYDFNDWIKASYTLGGTWFNSSYKNTQEAWTYDTTLTYTRPSDEVNAVADGMLQNFRLNSDFLLSFDKNFGEDFNARLILGNHVETYRDKSINIGGTNLFTNIIYNVNVRTGELTGDEGTTQKRLYSYFGDLTLGFRDYLFLTGSYRQDISSTLPKDNNSYGYYSAGISFVPTDAFEGLKGTVLGNLKLNASYAKVGNDAGIGQTNENFQVPVGFPFGGTTGLRPTTIAVDPNLSPEFSTSTEVGLSLDLFKRRISLDANYYFVKVEDQINFSAASYASGASAYLTNIGEIQNKGFEFDLGIVPFKSENFQWDLGFTVSTNKSEVISLNDGAERLQVGTGYQNTAFLYAQIGDAYPSIFAPGYERDDQGRVVINPNTGDPIATSEFINLGSTVPNFIAGVTTKIRYKDFTLSGVADYKTGHVYYSTLVEALEFAGLTAHSASTNRQPFVFPNSSYETSPGSGVYVANTDITTSSGGRNFWQTSYNNIKENYVVDATAIKIREIALDYNLPSKYLKQTPFDALSIGLVANNLIMWRAKENVYTDPEFSINTGGDGVSGIGSTDQAPPTGTYGFKVNLKF</sequence>
<evidence type="ECO:0000256" key="10">
    <source>
        <dbReference type="ARBA" id="ARBA00023237"/>
    </source>
</evidence>
<feature type="domain" description="TonB-dependent receptor-like beta-barrel" evidence="13">
    <location>
        <begin position="408"/>
        <end position="863"/>
    </location>
</feature>
<name>A0A327RUC5_9FLAO</name>
<evidence type="ECO:0000256" key="5">
    <source>
        <dbReference type="ARBA" id="ARBA00022692"/>
    </source>
</evidence>
<evidence type="ECO:0000256" key="3">
    <source>
        <dbReference type="ARBA" id="ARBA00022452"/>
    </source>
</evidence>
<evidence type="ECO:0000313" key="15">
    <source>
        <dbReference type="EMBL" id="RAJ19991.1"/>
    </source>
</evidence>
<organism evidence="15 16">
    <name type="scientific">Gelidibacter algens</name>
    <dbReference type="NCBI Taxonomy" id="49280"/>
    <lineage>
        <taxon>Bacteria</taxon>
        <taxon>Pseudomonadati</taxon>
        <taxon>Bacteroidota</taxon>
        <taxon>Flavobacteriia</taxon>
        <taxon>Flavobacteriales</taxon>
        <taxon>Flavobacteriaceae</taxon>
        <taxon>Gelidibacter</taxon>
    </lineage>
</organism>
<dbReference type="Gene3D" id="2.170.130.10">
    <property type="entry name" value="TonB-dependent receptor, plug domain"/>
    <property type="match status" value="1"/>
</dbReference>
<dbReference type="InterPro" id="IPR023997">
    <property type="entry name" value="TonB-dep_OMP_SusC/RagA_CS"/>
</dbReference>
<evidence type="ECO:0000256" key="7">
    <source>
        <dbReference type="ARBA" id="ARBA00023065"/>
    </source>
</evidence>
<protein>
    <submittedName>
        <fullName evidence="15">TonB-linked SusC/RagA family outer membrane protein</fullName>
    </submittedName>
</protein>
<dbReference type="Pfam" id="PF13715">
    <property type="entry name" value="CarbopepD_reg_2"/>
    <property type="match status" value="1"/>
</dbReference>
<dbReference type="RefSeq" id="WP_111625969.1">
    <property type="nucleotide sequence ID" value="NZ_QLLQ01000016.1"/>
</dbReference>
<keyword evidence="16" id="KW-1185">Reference proteome</keyword>
<keyword evidence="8 12" id="KW-0798">TonB box</keyword>
<evidence type="ECO:0000256" key="9">
    <source>
        <dbReference type="ARBA" id="ARBA00023136"/>
    </source>
</evidence>
<evidence type="ECO:0000259" key="13">
    <source>
        <dbReference type="Pfam" id="PF00593"/>
    </source>
</evidence>
<keyword evidence="6" id="KW-0408">Iron</keyword>
<keyword evidence="4" id="KW-0410">Iron transport</keyword>
<dbReference type="InterPro" id="IPR012910">
    <property type="entry name" value="Plug_dom"/>
</dbReference>
<gene>
    <name evidence="15" type="ORF">LX77_03205</name>
</gene>
<keyword evidence="2 11" id="KW-0813">Transport</keyword>
<evidence type="ECO:0000256" key="6">
    <source>
        <dbReference type="ARBA" id="ARBA00023004"/>
    </source>
</evidence>
<dbReference type="SUPFAM" id="SSF56935">
    <property type="entry name" value="Porins"/>
    <property type="match status" value="1"/>
</dbReference>
<feature type="domain" description="TonB-dependent receptor plug" evidence="14">
    <location>
        <begin position="114"/>
        <end position="222"/>
    </location>
</feature>
<comment type="caution">
    <text evidence="15">The sequence shown here is derived from an EMBL/GenBank/DDBJ whole genome shotgun (WGS) entry which is preliminary data.</text>
</comment>
<dbReference type="NCBIfam" id="TIGR04057">
    <property type="entry name" value="SusC_RagA_signa"/>
    <property type="match status" value="1"/>
</dbReference>
<keyword evidence="5 11" id="KW-0812">Transmembrane</keyword>
<dbReference type="EMBL" id="QLLQ01000016">
    <property type="protein sequence ID" value="RAJ19991.1"/>
    <property type="molecule type" value="Genomic_DNA"/>
</dbReference>
<keyword evidence="7" id="KW-0406">Ion transport</keyword>
<dbReference type="SUPFAM" id="SSF49464">
    <property type="entry name" value="Carboxypeptidase regulatory domain-like"/>
    <property type="match status" value="1"/>
</dbReference>
<evidence type="ECO:0000256" key="1">
    <source>
        <dbReference type="ARBA" id="ARBA00004571"/>
    </source>
</evidence>
<dbReference type="InterPro" id="IPR000531">
    <property type="entry name" value="Beta-barrel_TonB"/>
</dbReference>
<dbReference type="InterPro" id="IPR037066">
    <property type="entry name" value="Plug_dom_sf"/>
</dbReference>
<evidence type="ECO:0000313" key="16">
    <source>
        <dbReference type="Proteomes" id="UP000248987"/>
    </source>
</evidence>
<evidence type="ECO:0000256" key="4">
    <source>
        <dbReference type="ARBA" id="ARBA00022496"/>
    </source>
</evidence>
<dbReference type="InterPro" id="IPR039426">
    <property type="entry name" value="TonB-dep_rcpt-like"/>
</dbReference>
<dbReference type="Pfam" id="PF07715">
    <property type="entry name" value="Plug"/>
    <property type="match status" value="1"/>
</dbReference>
<dbReference type="InterPro" id="IPR008969">
    <property type="entry name" value="CarboxyPept-like_regulatory"/>
</dbReference>
<reference evidence="15 16" key="1">
    <citation type="submission" date="2018-06" db="EMBL/GenBank/DDBJ databases">
        <title>Genomic Encyclopedia of Archaeal and Bacterial Type Strains, Phase II (KMG-II): from individual species to whole genera.</title>
        <authorList>
            <person name="Goeker M."/>
        </authorList>
    </citation>
    <scope>NUCLEOTIDE SEQUENCE [LARGE SCALE GENOMIC DNA]</scope>
    <source>
        <strain evidence="15 16">DSM 12408</strain>
    </source>
</reference>
<evidence type="ECO:0000259" key="14">
    <source>
        <dbReference type="Pfam" id="PF07715"/>
    </source>
</evidence>
<evidence type="ECO:0000256" key="2">
    <source>
        <dbReference type="ARBA" id="ARBA00022448"/>
    </source>
</evidence>
<dbReference type="GO" id="GO:0009279">
    <property type="term" value="C:cell outer membrane"/>
    <property type="evidence" value="ECO:0007669"/>
    <property type="project" value="UniProtKB-SubCell"/>
</dbReference>
<evidence type="ECO:0000256" key="12">
    <source>
        <dbReference type="RuleBase" id="RU003357"/>
    </source>
</evidence>
<dbReference type="Proteomes" id="UP000248987">
    <property type="component" value="Unassembled WGS sequence"/>
</dbReference>
<comment type="similarity">
    <text evidence="11 12">Belongs to the TonB-dependent receptor family.</text>
</comment>
<keyword evidence="9 11" id="KW-0472">Membrane</keyword>
<dbReference type="PANTHER" id="PTHR32552">
    <property type="entry name" value="FERRICHROME IRON RECEPTOR-RELATED"/>
    <property type="match status" value="1"/>
</dbReference>
<proteinExistence type="inferred from homology"/>
<keyword evidence="3 11" id="KW-1134">Transmembrane beta strand</keyword>
<dbReference type="Gene3D" id="2.40.170.20">
    <property type="entry name" value="TonB-dependent receptor, beta-barrel domain"/>
    <property type="match status" value="1"/>
</dbReference>
<evidence type="ECO:0000256" key="8">
    <source>
        <dbReference type="ARBA" id="ARBA00023077"/>
    </source>
</evidence>
<evidence type="ECO:0000256" key="11">
    <source>
        <dbReference type="PROSITE-ProRule" id="PRU01360"/>
    </source>
</evidence>
<dbReference type="PROSITE" id="PS52016">
    <property type="entry name" value="TONB_DEPENDENT_REC_3"/>
    <property type="match status" value="1"/>
</dbReference>